<organism evidence="2">
    <name type="scientific">Candidatus Kentrum sp. SD</name>
    <dbReference type="NCBI Taxonomy" id="2126332"/>
    <lineage>
        <taxon>Bacteria</taxon>
        <taxon>Pseudomonadati</taxon>
        <taxon>Pseudomonadota</taxon>
        <taxon>Gammaproteobacteria</taxon>
        <taxon>Candidatus Kentrum</taxon>
    </lineage>
</organism>
<accession>A0A450YRQ9</accession>
<gene>
    <name evidence="3" type="ORF">BECKSD772D_GA0070982_104323</name>
    <name evidence="2" type="ORF">BECKSD772E_GA0070983_103518</name>
    <name evidence="1" type="ORF">BECKSD772F_GA0070984_10677</name>
</gene>
<evidence type="ECO:0000313" key="1">
    <source>
        <dbReference type="EMBL" id="VFK40704.1"/>
    </source>
</evidence>
<dbReference type="EMBL" id="CAADFU010000035">
    <property type="protein sequence ID" value="VFK44240.1"/>
    <property type="molecule type" value="Genomic_DNA"/>
</dbReference>
<proteinExistence type="predicted"/>
<dbReference type="EMBL" id="CAADHB010000043">
    <property type="protein sequence ID" value="VFK79293.1"/>
    <property type="molecule type" value="Genomic_DNA"/>
</dbReference>
<evidence type="ECO:0000313" key="2">
    <source>
        <dbReference type="EMBL" id="VFK44240.1"/>
    </source>
</evidence>
<protein>
    <submittedName>
        <fullName evidence="2">Uncharacterized protein</fullName>
    </submittedName>
</protein>
<name>A0A450YRQ9_9GAMM</name>
<evidence type="ECO:0000313" key="3">
    <source>
        <dbReference type="EMBL" id="VFK79293.1"/>
    </source>
</evidence>
<sequence>MLALRAKLQTGVFLARALIFSGFLFSRNVKVTTRSLPLRLFSSAAGEPKIHAETFAL</sequence>
<dbReference type="EMBL" id="CAADFR010000067">
    <property type="protein sequence ID" value="VFK40704.1"/>
    <property type="molecule type" value="Genomic_DNA"/>
</dbReference>
<reference evidence="2" key="1">
    <citation type="submission" date="2019-02" db="EMBL/GenBank/DDBJ databases">
        <authorList>
            <person name="Gruber-Vodicka R. H."/>
            <person name="Seah K. B. B."/>
        </authorList>
    </citation>
    <scope>NUCLEOTIDE SEQUENCE</scope>
    <source>
        <strain evidence="3">BECK_S127</strain>
        <strain evidence="2">BECK_S1320</strain>
        <strain evidence="1">BECK_S1321</strain>
    </source>
</reference>
<dbReference type="AlphaFoldDB" id="A0A450YRQ9"/>